<feature type="non-terminal residue" evidence="1">
    <location>
        <position position="1"/>
    </location>
</feature>
<comment type="caution">
    <text evidence="1">The sequence shown here is derived from an EMBL/GenBank/DDBJ whole genome shotgun (WGS) entry which is preliminary data.</text>
</comment>
<gene>
    <name evidence="1" type="ORF">RPERSI_LOCUS36754</name>
</gene>
<evidence type="ECO:0000313" key="1">
    <source>
        <dbReference type="EMBL" id="CAG8851814.1"/>
    </source>
</evidence>
<keyword evidence="2" id="KW-1185">Reference proteome</keyword>
<feature type="non-terminal residue" evidence="1">
    <location>
        <position position="44"/>
    </location>
</feature>
<accession>A0ACA9SZK9</accession>
<dbReference type="EMBL" id="CAJVQC010178247">
    <property type="protein sequence ID" value="CAG8851814.1"/>
    <property type="molecule type" value="Genomic_DNA"/>
</dbReference>
<organism evidence="1 2">
    <name type="scientific">Racocetra persica</name>
    <dbReference type="NCBI Taxonomy" id="160502"/>
    <lineage>
        <taxon>Eukaryota</taxon>
        <taxon>Fungi</taxon>
        <taxon>Fungi incertae sedis</taxon>
        <taxon>Mucoromycota</taxon>
        <taxon>Glomeromycotina</taxon>
        <taxon>Glomeromycetes</taxon>
        <taxon>Diversisporales</taxon>
        <taxon>Gigasporaceae</taxon>
        <taxon>Racocetra</taxon>
    </lineage>
</organism>
<evidence type="ECO:0000313" key="2">
    <source>
        <dbReference type="Proteomes" id="UP000789920"/>
    </source>
</evidence>
<name>A0ACA9SZK9_9GLOM</name>
<dbReference type="Proteomes" id="UP000789920">
    <property type="component" value="Unassembled WGS sequence"/>
</dbReference>
<proteinExistence type="predicted"/>
<reference evidence="1" key="1">
    <citation type="submission" date="2021-06" db="EMBL/GenBank/DDBJ databases">
        <authorList>
            <person name="Kallberg Y."/>
            <person name="Tangrot J."/>
            <person name="Rosling A."/>
        </authorList>
    </citation>
    <scope>NUCLEOTIDE SEQUENCE</scope>
    <source>
        <strain evidence="1">MA461A</strain>
    </source>
</reference>
<sequence length="44" mass="4735">SAVLDFDLSVVGVCHVVVSWYFCHAFVIGVVYFGISFVVSIVGP</sequence>
<protein>
    <submittedName>
        <fullName evidence="1">25052_t:CDS:1</fullName>
    </submittedName>
</protein>